<protein>
    <submittedName>
        <fullName evidence="1">Uncharacterized protein</fullName>
    </submittedName>
</protein>
<dbReference type="Proteomes" id="UP001222325">
    <property type="component" value="Unassembled WGS sequence"/>
</dbReference>
<evidence type="ECO:0000313" key="1">
    <source>
        <dbReference type="EMBL" id="KAJ7100103.1"/>
    </source>
</evidence>
<proteinExistence type="predicted"/>
<dbReference type="AlphaFoldDB" id="A0AAD6UDU1"/>
<reference evidence="1" key="1">
    <citation type="submission" date="2023-03" db="EMBL/GenBank/DDBJ databases">
        <title>Massive genome expansion in bonnet fungi (Mycena s.s.) driven by repeated elements and novel gene families across ecological guilds.</title>
        <authorList>
            <consortium name="Lawrence Berkeley National Laboratory"/>
            <person name="Harder C.B."/>
            <person name="Miyauchi S."/>
            <person name="Viragh M."/>
            <person name="Kuo A."/>
            <person name="Thoen E."/>
            <person name="Andreopoulos B."/>
            <person name="Lu D."/>
            <person name="Skrede I."/>
            <person name="Drula E."/>
            <person name="Henrissat B."/>
            <person name="Morin E."/>
            <person name="Kohler A."/>
            <person name="Barry K."/>
            <person name="LaButti K."/>
            <person name="Morin E."/>
            <person name="Salamov A."/>
            <person name="Lipzen A."/>
            <person name="Mereny Z."/>
            <person name="Hegedus B."/>
            <person name="Baldrian P."/>
            <person name="Stursova M."/>
            <person name="Weitz H."/>
            <person name="Taylor A."/>
            <person name="Grigoriev I.V."/>
            <person name="Nagy L.G."/>
            <person name="Martin F."/>
            <person name="Kauserud H."/>
        </authorList>
    </citation>
    <scope>NUCLEOTIDE SEQUENCE</scope>
    <source>
        <strain evidence="1">CBHHK173m</strain>
    </source>
</reference>
<keyword evidence="2" id="KW-1185">Reference proteome</keyword>
<comment type="caution">
    <text evidence="1">The sequence shown here is derived from an EMBL/GenBank/DDBJ whole genome shotgun (WGS) entry which is preliminary data.</text>
</comment>
<gene>
    <name evidence="1" type="ORF">B0H15DRAFT_507937</name>
</gene>
<dbReference type="EMBL" id="JARJCN010000006">
    <property type="protein sequence ID" value="KAJ7100103.1"/>
    <property type="molecule type" value="Genomic_DNA"/>
</dbReference>
<organism evidence="1 2">
    <name type="scientific">Mycena belliarum</name>
    <dbReference type="NCBI Taxonomy" id="1033014"/>
    <lineage>
        <taxon>Eukaryota</taxon>
        <taxon>Fungi</taxon>
        <taxon>Dikarya</taxon>
        <taxon>Basidiomycota</taxon>
        <taxon>Agaricomycotina</taxon>
        <taxon>Agaricomycetes</taxon>
        <taxon>Agaricomycetidae</taxon>
        <taxon>Agaricales</taxon>
        <taxon>Marasmiineae</taxon>
        <taxon>Mycenaceae</taxon>
        <taxon>Mycena</taxon>
    </lineage>
</organism>
<accession>A0AAD6UDU1</accession>
<evidence type="ECO:0000313" key="2">
    <source>
        <dbReference type="Proteomes" id="UP001222325"/>
    </source>
</evidence>
<name>A0AAD6UDU1_9AGAR</name>
<sequence>MDWRHPRKTTLHSSNFPFVGIVLFNPALGCRHVRTPWHSIFNHCSNACLDWNKLSRVHVCLGDMSHGNVQIGTNAVYSAFRNGSMQIGPRTQTVHRNSFPLRTDCELSACRVRRATVGTIALHISEIYKQSVLGSSRAARKSILKLKPHMAPLQADPKRDSIYAHSVFRRAQHFLSIDLVLYVLGRLSPILLPSGRLQFACSLSSLCIPCT</sequence>